<dbReference type="PANTHER" id="PTHR43077">
    <property type="entry name" value="TRANSPORT PERMEASE YVFS-RELATED"/>
    <property type="match status" value="1"/>
</dbReference>
<feature type="transmembrane region" description="Helical" evidence="5">
    <location>
        <begin position="574"/>
        <end position="596"/>
    </location>
</feature>
<keyword evidence="2 5" id="KW-0812">Transmembrane</keyword>
<feature type="transmembrane region" description="Helical" evidence="5">
    <location>
        <begin position="36"/>
        <end position="54"/>
    </location>
</feature>
<feature type="transmembrane region" description="Helical" evidence="5">
    <location>
        <begin position="657"/>
        <end position="674"/>
    </location>
</feature>
<dbReference type="InterPro" id="IPR017500">
    <property type="entry name" value="Phage_infect_YhgE_N"/>
</dbReference>
<feature type="domain" description="ABC-2 type transporter transmembrane" evidence="6">
    <location>
        <begin position="494"/>
        <end position="705"/>
    </location>
</feature>
<comment type="caution">
    <text evidence="7">The sequence shown here is derived from an EMBL/GenBank/DDBJ whole genome shotgun (WGS) entry which is preliminary data.</text>
</comment>
<evidence type="ECO:0000256" key="4">
    <source>
        <dbReference type="ARBA" id="ARBA00023136"/>
    </source>
</evidence>
<feature type="domain" description="ABC-2 type transporter transmembrane" evidence="6">
    <location>
        <begin position="37"/>
        <end position="197"/>
    </location>
</feature>
<dbReference type="NCBIfam" id="TIGR03062">
    <property type="entry name" value="pip_yhgE_Cterm"/>
    <property type="match status" value="1"/>
</dbReference>
<dbReference type="GO" id="GO:0016020">
    <property type="term" value="C:membrane"/>
    <property type="evidence" value="ECO:0007669"/>
    <property type="project" value="UniProtKB-SubCell"/>
</dbReference>
<dbReference type="NCBIfam" id="TIGR03061">
    <property type="entry name" value="pip_yhgE_Nterm"/>
    <property type="match status" value="1"/>
</dbReference>
<protein>
    <submittedName>
        <fullName evidence="7">YhgE/Pip domain protein</fullName>
    </submittedName>
</protein>
<organism evidence="7 8">
    <name type="scientific">Peptostreptococcus stomatis DSM 17678</name>
    <dbReference type="NCBI Taxonomy" id="596315"/>
    <lineage>
        <taxon>Bacteria</taxon>
        <taxon>Bacillati</taxon>
        <taxon>Bacillota</taxon>
        <taxon>Clostridia</taxon>
        <taxon>Peptostreptococcales</taxon>
        <taxon>Peptostreptococcaceae</taxon>
        <taxon>Peptostreptococcus</taxon>
    </lineage>
</organism>
<dbReference type="InterPro" id="IPR013525">
    <property type="entry name" value="ABC2_TM"/>
</dbReference>
<dbReference type="SUPFAM" id="SSF58100">
    <property type="entry name" value="Bacterial hemolysins"/>
    <property type="match status" value="1"/>
</dbReference>
<feature type="transmembrane region" description="Helical" evidence="5">
    <location>
        <begin position="686"/>
        <end position="707"/>
    </location>
</feature>
<feature type="transmembrane region" description="Helical" evidence="5">
    <location>
        <begin position="633"/>
        <end position="651"/>
    </location>
</feature>
<evidence type="ECO:0000256" key="1">
    <source>
        <dbReference type="ARBA" id="ARBA00004141"/>
    </source>
</evidence>
<dbReference type="EMBL" id="ADGQ01000070">
    <property type="protein sequence ID" value="EFM64115.1"/>
    <property type="molecule type" value="Genomic_DNA"/>
</dbReference>
<dbReference type="InterPro" id="IPR051328">
    <property type="entry name" value="T7SS_ABC-Transporter"/>
</dbReference>
<comment type="subcellular location">
    <subcellularLocation>
        <location evidence="1">Membrane</location>
        <topology evidence="1">Multi-pass membrane protein</topology>
    </subcellularLocation>
</comment>
<dbReference type="Pfam" id="PF12698">
    <property type="entry name" value="ABC2_membrane_3"/>
    <property type="match status" value="2"/>
</dbReference>
<dbReference type="RefSeq" id="WP_007790788.1">
    <property type="nucleotide sequence ID" value="NZ_ADGQ01000070.1"/>
</dbReference>
<feature type="transmembrane region" description="Helical" evidence="5">
    <location>
        <begin position="602"/>
        <end position="626"/>
    </location>
</feature>
<dbReference type="InterPro" id="IPR017501">
    <property type="entry name" value="Phage_infect_YhgE_C"/>
</dbReference>
<dbReference type="GeneID" id="84801294"/>
<reference evidence="7 8" key="1">
    <citation type="submission" date="2010-08" db="EMBL/GenBank/DDBJ databases">
        <authorList>
            <person name="Harkins D.M."/>
            <person name="Madupu R."/>
            <person name="Durkin A.S."/>
            <person name="Torralba M."/>
            <person name="Methe B."/>
            <person name="Sutton G.G."/>
            <person name="Nelson K.E."/>
        </authorList>
    </citation>
    <scope>NUCLEOTIDE SEQUENCE [LARGE SCALE GENOMIC DNA]</scope>
    <source>
        <strain evidence="7 8">DSM 17678</strain>
    </source>
</reference>
<dbReference type="OrthoDB" id="9811483at2"/>
<evidence type="ECO:0000256" key="2">
    <source>
        <dbReference type="ARBA" id="ARBA00022692"/>
    </source>
</evidence>
<gene>
    <name evidence="7" type="ORF">HMPREF0634_0057</name>
</gene>
<dbReference type="eggNOG" id="COG1511">
    <property type="taxonomic scope" value="Bacteria"/>
</dbReference>
<dbReference type="PANTHER" id="PTHR43077:SF5">
    <property type="entry name" value="PHAGE INFECTION PROTEIN"/>
    <property type="match status" value="1"/>
</dbReference>
<dbReference type="GO" id="GO:0140359">
    <property type="term" value="F:ABC-type transporter activity"/>
    <property type="evidence" value="ECO:0007669"/>
    <property type="project" value="InterPro"/>
</dbReference>
<evidence type="ECO:0000256" key="3">
    <source>
        <dbReference type="ARBA" id="ARBA00022989"/>
    </source>
</evidence>
<evidence type="ECO:0000256" key="5">
    <source>
        <dbReference type="SAM" id="Phobius"/>
    </source>
</evidence>
<keyword evidence="4 5" id="KW-0472">Membrane</keyword>
<keyword evidence="8" id="KW-1185">Reference proteome</keyword>
<dbReference type="Proteomes" id="UP000003244">
    <property type="component" value="Unassembled WGS sequence"/>
</dbReference>
<keyword evidence="3 5" id="KW-1133">Transmembrane helix</keyword>
<accession>E0E4S4</accession>
<evidence type="ECO:0000313" key="7">
    <source>
        <dbReference type="EMBL" id="EFM64115.1"/>
    </source>
</evidence>
<dbReference type="Gene3D" id="3.40.1710.10">
    <property type="entry name" value="abc type-2 transporter like domain"/>
    <property type="match status" value="1"/>
</dbReference>
<dbReference type="STRING" id="596315.HMPREF0634_0057"/>
<evidence type="ECO:0000259" key="6">
    <source>
        <dbReference type="Pfam" id="PF12698"/>
    </source>
</evidence>
<feature type="transmembrane region" description="Helical" evidence="5">
    <location>
        <begin position="535"/>
        <end position="554"/>
    </location>
</feature>
<proteinExistence type="predicted"/>
<name>E0E4S4_9FIRM</name>
<evidence type="ECO:0000313" key="8">
    <source>
        <dbReference type="Proteomes" id="UP000003244"/>
    </source>
</evidence>
<sequence>MKKIFNKEFKEKYMPDPSKVHEILYKDCQEVMKNRLITIIVVALMIFPSLYAWFNIEAFWDPYGNTKNLSVAIVNQDKDYEFKNQKLNFGNDIVKNLKENRSLDWNFVNSKTAMEGLNTGRYYAILTIPKDFTKSLMSVTQVDVRKARIIYTTNEKTNAIAEKITDQGANKLQVKISNHLIQVISKTSLGAMGGISNMTDDITPKLTEMKKSLQRLDAQLVNSKKLAENNKNMIGDLDKSLASSKASLDAIKRTMNGAKKINDDIGSMATDATSGIQNSSASLKSALRDVSRILESSVNLAQSLNSIGDKGAQQAVISIGNIKDKIDQAAIRVNNISQVLNDINVVNSNVLNNAVTRLNNEYRSLTDASSRLAGIIDQVNSTSSLTYSQVQDIVNIVADSNKGINDIISDFDDLVTRPLSRVNGNVSTITGDIRSMVDSTGQLYPSVNNFINTASTLNGRVGSSITILESSIDILRGQVSDSIKMIDEIQNNKDLKAFNNVIKSNILERADFIKNPVEIKEEKLYKMANYGSSMAPFYSVLAAWVGVIILSTILSTEPSKQYRSIDRYLGRLSFFLILSLIQSIIISTGDLLLLGVTAKEPVLFILILMLCSIAFCILIFTLVSCFKTLGKGIAMFLLVIQIGGSGGTFPVQMTPTFFRTINSVIPFTYGINACREAIGGVYMQNLLGDIGALLLFAIIPLIFGIMFKEDINDLLEPLSEKFEKSFLMH</sequence>
<dbReference type="AlphaFoldDB" id="E0E4S4"/>